<organism evidence="4 5">
    <name type="scientific">Candidatus Harrisonbacteria bacterium CG10_big_fil_rev_8_21_14_0_10_42_17</name>
    <dbReference type="NCBI Taxonomy" id="1974584"/>
    <lineage>
        <taxon>Bacteria</taxon>
        <taxon>Candidatus Harrisoniibacteriota</taxon>
    </lineage>
</organism>
<dbReference type="InterPro" id="IPR029057">
    <property type="entry name" value="PRTase-like"/>
</dbReference>
<evidence type="ECO:0000259" key="2">
    <source>
        <dbReference type="Pfam" id="PF00156"/>
    </source>
</evidence>
<dbReference type="AlphaFoldDB" id="A0A2M6WHF8"/>
<comment type="caution">
    <text evidence="4">The sequence shown here is derived from an EMBL/GenBank/DDBJ whole genome shotgun (WGS) entry which is preliminary data.</text>
</comment>
<evidence type="ECO:0000259" key="3">
    <source>
        <dbReference type="Pfam" id="PF18912"/>
    </source>
</evidence>
<evidence type="ECO:0000313" key="4">
    <source>
        <dbReference type="EMBL" id="PIT92176.1"/>
    </source>
</evidence>
<feature type="domain" description="Double zinc ribbon" evidence="3">
    <location>
        <begin position="12"/>
        <end position="68"/>
    </location>
</feature>
<gene>
    <name evidence="4" type="ORF">COU08_03775</name>
</gene>
<dbReference type="Gene3D" id="3.40.50.2020">
    <property type="match status" value="1"/>
</dbReference>
<dbReference type="SUPFAM" id="SSF53271">
    <property type="entry name" value="PRTase-like"/>
    <property type="match status" value="1"/>
</dbReference>
<dbReference type="Proteomes" id="UP000228635">
    <property type="component" value="Unassembled WGS sequence"/>
</dbReference>
<protein>
    <recommendedName>
        <fullName evidence="6">Phosphoribosyltransferase domain-containing protein</fullName>
    </recommendedName>
</protein>
<dbReference type="Pfam" id="PF18912">
    <property type="entry name" value="DZR_2"/>
    <property type="match status" value="1"/>
</dbReference>
<dbReference type="CDD" id="cd06223">
    <property type="entry name" value="PRTases_typeI"/>
    <property type="match status" value="1"/>
</dbReference>
<feature type="domain" description="Phosphoribosyltransferase" evidence="2">
    <location>
        <begin position="144"/>
        <end position="235"/>
    </location>
</feature>
<reference evidence="5" key="1">
    <citation type="submission" date="2017-09" db="EMBL/GenBank/DDBJ databases">
        <title>Depth-based differentiation of microbial function through sediment-hosted aquifers and enrichment of novel symbionts in the deep terrestrial subsurface.</title>
        <authorList>
            <person name="Probst A.J."/>
            <person name="Ladd B."/>
            <person name="Jarett J.K."/>
            <person name="Geller-Mcgrath D.E."/>
            <person name="Sieber C.M.K."/>
            <person name="Emerson J.B."/>
            <person name="Anantharaman K."/>
            <person name="Thomas B.C."/>
            <person name="Malmstrom R."/>
            <person name="Stieglmeier M."/>
            <person name="Klingl A."/>
            <person name="Woyke T."/>
            <person name="Ryan C.M."/>
            <person name="Banfield J.F."/>
        </authorList>
    </citation>
    <scope>NUCLEOTIDE SEQUENCE [LARGE SCALE GENOMIC DNA]</scope>
</reference>
<sequence>MFPILRTSRDILLDILFPPLCLLCEATLSQTEKRALLCTRCVSSVSLHATLFCSQCRARLPDNRKTCHKDTRYILAAATNYHESRIQELIWQLKYAKRIAAAVPLAHLVARYCTALSLDLTSYSFFPMPLHPSRERARGFNQSELIAELVSENLHLPFIRNAFQRTRKTLPQAELPRYEHRLQNVAECFSVRKPDLVRDKNIIVLDDVSTSGATMTEAVGGLKSAGAKRVIGLVVAKT</sequence>
<dbReference type="PANTHER" id="PTHR47505:SF1">
    <property type="entry name" value="DNA UTILIZATION PROTEIN YHGH"/>
    <property type="match status" value="1"/>
</dbReference>
<evidence type="ECO:0000256" key="1">
    <source>
        <dbReference type="ARBA" id="ARBA00008007"/>
    </source>
</evidence>
<evidence type="ECO:0000313" key="5">
    <source>
        <dbReference type="Proteomes" id="UP000228635"/>
    </source>
</evidence>
<dbReference type="PANTHER" id="PTHR47505">
    <property type="entry name" value="DNA UTILIZATION PROTEIN YHGH"/>
    <property type="match status" value="1"/>
</dbReference>
<proteinExistence type="inferred from homology"/>
<dbReference type="Pfam" id="PF00156">
    <property type="entry name" value="Pribosyltran"/>
    <property type="match status" value="1"/>
</dbReference>
<dbReference type="InterPro" id="IPR044005">
    <property type="entry name" value="DZR_2"/>
</dbReference>
<dbReference type="EMBL" id="PFBA01000032">
    <property type="protein sequence ID" value="PIT92176.1"/>
    <property type="molecule type" value="Genomic_DNA"/>
</dbReference>
<dbReference type="InterPro" id="IPR000836">
    <property type="entry name" value="PRTase_dom"/>
</dbReference>
<dbReference type="InterPro" id="IPR051910">
    <property type="entry name" value="ComF/GntX_DNA_util-trans"/>
</dbReference>
<accession>A0A2M6WHF8</accession>
<evidence type="ECO:0008006" key="6">
    <source>
        <dbReference type="Google" id="ProtNLM"/>
    </source>
</evidence>
<comment type="similarity">
    <text evidence="1">Belongs to the ComF/GntX family.</text>
</comment>
<name>A0A2M6WHF8_9BACT</name>